<evidence type="ECO:0000256" key="4">
    <source>
        <dbReference type="ARBA" id="ARBA00035245"/>
    </source>
</evidence>
<dbReference type="HAMAP" id="MF_01333_B">
    <property type="entry name" value="Ribosomal_uL5_B"/>
    <property type="match status" value="1"/>
</dbReference>
<evidence type="ECO:0000256" key="6">
    <source>
        <dbReference type="RuleBase" id="RU003930"/>
    </source>
</evidence>
<gene>
    <name evidence="5" type="primary">rplE</name>
    <name evidence="9" type="ORF">TDIS_0717</name>
</gene>
<dbReference type="EMBL" id="LWLG01000003">
    <property type="protein sequence ID" value="OAQ21065.1"/>
    <property type="molecule type" value="Genomic_DNA"/>
</dbReference>
<dbReference type="OrthoDB" id="9806626at2"/>
<evidence type="ECO:0000256" key="5">
    <source>
        <dbReference type="HAMAP-Rule" id="MF_01333"/>
    </source>
</evidence>
<evidence type="ECO:0000259" key="7">
    <source>
        <dbReference type="Pfam" id="PF00281"/>
    </source>
</evidence>
<evidence type="ECO:0000313" key="9">
    <source>
        <dbReference type="EMBL" id="OAQ21065.1"/>
    </source>
</evidence>
<dbReference type="Gene3D" id="3.30.1440.10">
    <property type="match status" value="1"/>
</dbReference>
<dbReference type="AlphaFoldDB" id="A0A179D4R4"/>
<dbReference type="GO" id="GO:0000049">
    <property type="term" value="F:tRNA binding"/>
    <property type="evidence" value="ECO:0007669"/>
    <property type="project" value="UniProtKB-UniRule"/>
</dbReference>
<evidence type="ECO:0000256" key="1">
    <source>
        <dbReference type="ARBA" id="ARBA00008553"/>
    </source>
</evidence>
<organism evidence="9 10">
    <name type="scientific">Thermosulfurimonas dismutans</name>
    <dbReference type="NCBI Taxonomy" id="999894"/>
    <lineage>
        <taxon>Bacteria</taxon>
        <taxon>Pseudomonadati</taxon>
        <taxon>Thermodesulfobacteriota</taxon>
        <taxon>Thermodesulfobacteria</taxon>
        <taxon>Thermodesulfobacteriales</taxon>
        <taxon>Thermodesulfobacteriaceae</taxon>
        <taxon>Thermosulfurimonas</taxon>
    </lineage>
</organism>
<comment type="subunit">
    <text evidence="5">Part of the 50S ribosomal subunit; part of the 5S rRNA/L5/L18/L25 subcomplex. Contacts the 5S rRNA and the P site tRNA. Forms a bridge to the 30S subunit in the 70S ribosome.</text>
</comment>
<dbReference type="Pfam" id="PF00673">
    <property type="entry name" value="Ribosomal_L5_C"/>
    <property type="match status" value="1"/>
</dbReference>
<comment type="similarity">
    <text evidence="1 5 6">Belongs to the universal ribosomal protein uL5 family.</text>
</comment>
<dbReference type="PATRIC" id="fig|999894.6.peg.715"/>
<keyword evidence="5" id="KW-0820">tRNA-binding</keyword>
<keyword evidence="3 5" id="KW-0687">Ribonucleoprotein</keyword>
<dbReference type="GO" id="GO:1990904">
    <property type="term" value="C:ribonucleoprotein complex"/>
    <property type="evidence" value="ECO:0007669"/>
    <property type="project" value="UniProtKB-KW"/>
</dbReference>
<reference evidence="9 10" key="1">
    <citation type="submission" date="2016-04" db="EMBL/GenBank/DDBJ databases">
        <title>Genome analysis of Thermosulfurimonas dismutans, the first thermophilic sulfur-disproportionating bacterium of the phylum Thermodesulfobacteria.</title>
        <authorList>
            <person name="Mardanov A.V."/>
            <person name="Beletsky A.V."/>
            <person name="Kadnikov V.V."/>
            <person name="Slobodkin A.I."/>
            <person name="Ravin N.V."/>
        </authorList>
    </citation>
    <scope>NUCLEOTIDE SEQUENCE [LARGE SCALE GENOMIC DNA]</scope>
    <source>
        <strain evidence="9 10">S95</strain>
    </source>
</reference>
<dbReference type="InterPro" id="IPR002132">
    <property type="entry name" value="Ribosomal_uL5"/>
</dbReference>
<feature type="domain" description="Large ribosomal subunit protein uL5 N-terminal" evidence="7">
    <location>
        <begin position="24"/>
        <end position="80"/>
    </location>
</feature>
<dbReference type="PANTHER" id="PTHR11994">
    <property type="entry name" value="60S RIBOSOMAL PROTEIN L11-RELATED"/>
    <property type="match status" value="1"/>
</dbReference>
<evidence type="ECO:0000256" key="3">
    <source>
        <dbReference type="ARBA" id="ARBA00023274"/>
    </source>
</evidence>
<dbReference type="Proteomes" id="UP000078390">
    <property type="component" value="Unassembled WGS sequence"/>
</dbReference>
<keyword evidence="2 5" id="KW-0689">Ribosomal protein</keyword>
<dbReference type="GO" id="GO:0005840">
    <property type="term" value="C:ribosome"/>
    <property type="evidence" value="ECO:0007669"/>
    <property type="project" value="UniProtKB-KW"/>
</dbReference>
<keyword evidence="10" id="KW-1185">Reference proteome</keyword>
<dbReference type="RefSeq" id="WP_068669401.1">
    <property type="nucleotide sequence ID" value="NZ_LWLG01000003.1"/>
</dbReference>
<dbReference type="SUPFAM" id="SSF55282">
    <property type="entry name" value="RL5-like"/>
    <property type="match status" value="1"/>
</dbReference>
<dbReference type="InterPro" id="IPR020930">
    <property type="entry name" value="Ribosomal_uL5_bac-type"/>
</dbReference>
<sequence length="179" mass="20555">MAWLKEYYQETVVPKLREKFGYRNLFEVPKLEKICVNMGLGAAVQEPKLIDEALEELAIIAGQRPKVCRARKSIAAFKLRAGMPIGVMVTLRKDRMYDFLTRLIHVALPRVRDFRGLPRRGFDGRGNYTLGIEDHTIFPEIDPNKVGRIKGMNITIVTSAETDEEAYELLKLMGMPFRR</sequence>
<evidence type="ECO:0000313" key="10">
    <source>
        <dbReference type="Proteomes" id="UP000078390"/>
    </source>
</evidence>
<evidence type="ECO:0000259" key="8">
    <source>
        <dbReference type="Pfam" id="PF00673"/>
    </source>
</evidence>
<dbReference type="GO" id="GO:0003735">
    <property type="term" value="F:structural constituent of ribosome"/>
    <property type="evidence" value="ECO:0007669"/>
    <property type="project" value="InterPro"/>
</dbReference>
<protein>
    <recommendedName>
        <fullName evidence="4 5">Large ribosomal subunit protein uL5</fullName>
    </recommendedName>
</protein>
<comment type="function">
    <text evidence="5">This is 1 of the proteins that bind and probably mediate the attachment of the 5S RNA into the large ribosomal subunit, where it forms part of the central protuberance. In the 70S ribosome it contacts protein S13 of the 30S subunit (bridge B1b), connecting the 2 subunits; this bridge is implicated in subunit movement. Contacts the P site tRNA; the 5S rRNA and some of its associated proteins might help stabilize positioning of ribosome-bound tRNAs.</text>
</comment>
<name>A0A179D4R4_9BACT</name>
<dbReference type="GO" id="GO:0019843">
    <property type="term" value="F:rRNA binding"/>
    <property type="evidence" value="ECO:0007669"/>
    <property type="project" value="UniProtKB-UniRule"/>
</dbReference>
<dbReference type="GO" id="GO:0006412">
    <property type="term" value="P:translation"/>
    <property type="evidence" value="ECO:0007669"/>
    <property type="project" value="UniProtKB-UniRule"/>
</dbReference>
<dbReference type="Pfam" id="PF00281">
    <property type="entry name" value="Ribosomal_L5"/>
    <property type="match status" value="1"/>
</dbReference>
<dbReference type="InterPro" id="IPR031309">
    <property type="entry name" value="Ribosomal_uL5_C"/>
</dbReference>
<evidence type="ECO:0000256" key="2">
    <source>
        <dbReference type="ARBA" id="ARBA00022980"/>
    </source>
</evidence>
<dbReference type="NCBIfam" id="NF000585">
    <property type="entry name" value="PRK00010.1"/>
    <property type="match status" value="1"/>
</dbReference>
<dbReference type="InterPro" id="IPR022803">
    <property type="entry name" value="Ribosomal_uL5_dom_sf"/>
</dbReference>
<keyword evidence="5" id="KW-0699">rRNA-binding</keyword>
<dbReference type="FunFam" id="3.30.1440.10:FF:000001">
    <property type="entry name" value="50S ribosomal protein L5"/>
    <property type="match status" value="1"/>
</dbReference>
<dbReference type="STRING" id="999894.TDIS_0717"/>
<feature type="domain" description="Large ribosomal subunit protein uL5 C-terminal" evidence="8">
    <location>
        <begin position="84"/>
        <end position="177"/>
    </location>
</feature>
<accession>A0A179D4R4</accession>
<dbReference type="PIRSF" id="PIRSF002161">
    <property type="entry name" value="Ribosomal_L5"/>
    <property type="match status" value="1"/>
</dbReference>
<comment type="caution">
    <text evidence="9">The sequence shown here is derived from an EMBL/GenBank/DDBJ whole genome shotgun (WGS) entry which is preliminary data.</text>
</comment>
<proteinExistence type="inferred from homology"/>
<keyword evidence="5" id="KW-0694">RNA-binding</keyword>
<dbReference type="InterPro" id="IPR031310">
    <property type="entry name" value="Ribosomal_uL5_N"/>
</dbReference>